<proteinExistence type="predicted"/>
<name>A0A8J6EGP4_ELECQ</name>
<accession>A0A8J6EGP4</accession>
<protein>
    <submittedName>
        <fullName evidence="1">Uncharacterized protein</fullName>
    </submittedName>
</protein>
<dbReference type="Proteomes" id="UP000770717">
    <property type="component" value="Unassembled WGS sequence"/>
</dbReference>
<comment type="caution">
    <text evidence="1">The sequence shown here is derived from an EMBL/GenBank/DDBJ whole genome shotgun (WGS) entry which is preliminary data.</text>
</comment>
<dbReference type="EMBL" id="WNTK01000700">
    <property type="protein sequence ID" value="KAG9468879.1"/>
    <property type="molecule type" value="Genomic_DNA"/>
</dbReference>
<gene>
    <name evidence="1" type="ORF">GDO78_021748</name>
</gene>
<organism evidence="1 2">
    <name type="scientific">Eleutherodactylus coqui</name>
    <name type="common">Puerto Rican coqui</name>
    <dbReference type="NCBI Taxonomy" id="57060"/>
    <lineage>
        <taxon>Eukaryota</taxon>
        <taxon>Metazoa</taxon>
        <taxon>Chordata</taxon>
        <taxon>Craniata</taxon>
        <taxon>Vertebrata</taxon>
        <taxon>Euteleostomi</taxon>
        <taxon>Amphibia</taxon>
        <taxon>Batrachia</taxon>
        <taxon>Anura</taxon>
        <taxon>Neobatrachia</taxon>
        <taxon>Hyloidea</taxon>
        <taxon>Eleutherodactylidae</taxon>
        <taxon>Eleutherodactylinae</taxon>
        <taxon>Eleutherodactylus</taxon>
        <taxon>Eleutherodactylus</taxon>
    </lineage>
</organism>
<dbReference type="AlphaFoldDB" id="A0A8J6EGP4"/>
<evidence type="ECO:0000313" key="2">
    <source>
        <dbReference type="Proteomes" id="UP000770717"/>
    </source>
</evidence>
<reference evidence="1" key="1">
    <citation type="thesis" date="2020" institute="ProQuest LLC" country="789 East Eisenhower Parkway, Ann Arbor, MI, USA">
        <title>Comparative Genomics and Chromosome Evolution.</title>
        <authorList>
            <person name="Mudd A.B."/>
        </authorList>
    </citation>
    <scope>NUCLEOTIDE SEQUENCE</scope>
    <source>
        <strain evidence="1">HN-11 Male</strain>
        <tissue evidence="1">Kidney and liver</tissue>
    </source>
</reference>
<keyword evidence="2" id="KW-1185">Reference proteome</keyword>
<sequence length="82" mass="9276">MRHRMIHVVTAAGRAIMRYHSAHLGCKCSASSNEAQHTTMLQATLWQLRTGALPTRGHICMTDRNTLIWLPRKLAKVIKITL</sequence>
<evidence type="ECO:0000313" key="1">
    <source>
        <dbReference type="EMBL" id="KAG9468879.1"/>
    </source>
</evidence>